<dbReference type="PRINTS" id="PR00926">
    <property type="entry name" value="MITOCARRIER"/>
</dbReference>
<comment type="function">
    <text evidence="16">Catalyzes the exchange of ADP and ATP across the membrane.</text>
</comment>
<comment type="catalytic activity">
    <reaction evidence="12">
        <text>ADP(in) + ATP(out) = ADP(out) + ATP(in)</text>
        <dbReference type="Rhea" id="RHEA:34999"/>
        <dbReference type="ChEBI" id="CHEBI:30616"/>
        <dbReference type="ChEBI" id="CHEBI:456216"/>
    </reaction>
    <physiologicalReaction direction="left-to-right" evidence="12">
        <dbReference type="Rhea" id="RHEA:35000"/>
    </physiologicalReaction>
</comment>
<dbReference type="GO" id="GO:0140021">
    <property type="term" value="P:mitochondrial ADP transmembrane transport"/>
    <property type="evidence" value="ECO:0007669"/>
    <property type="project" value="InterPro"/>
</dbReference>
<evidence type="ECO:0000256" key="1">
    <source>
        <dbReference type="ARBA" id="ARBA00004448"/>
    </source>
</evidence>
<evidence type="ECO:0000256" key="4">
    <source>
        <dbReference type="ARBA" id="ARBA00022448"/>
    </source>
</evidence>
<evidence type="ECO:0000256" key="7">
    <source>
        <dbReference type="ARBA" id="ARBA00022737"/>
    </source>
</evidence>
<keyword evidence="18" id="KW-1185">Reference proteome</keyword>
<keyword evidence="8" id="KW-0999">Mitochondrion inner membrane</keyword>
<dbReference type="PRINTS" id="PR00927">
    <property type="entry name" value="ADPTRNSLCASE"/>
</dbReference>
<evidence type="ECO:0000256" key="11">
    <source>
        <dbReference type="ARBA" id="ARBA00023136"/>
    </source>
</evidence>
<dbReference type="Proteomes" id="UP001353858">
    <property type="component" value="Unassembled WGS sequence"/>
</dbReference>
<evidence type="ECO:0000256" key="5">
    <source>
        <dbReference type="ARBA" id="ARBA00022449"/>
    </source>
</evidence>
<protein>
    <recommendedName>
        <fullName evidence="16">ADP/ATP translocase</fullName>
    </recommendedName>
    <alternativeName>
        <fullName evidence="16">ADP,ATP carrier protein</fullName>
    </alternativeName>
</protein>
<proteinExistence type="inferred from homology"/>
<dbReference type="Gene3D" id="1.50.40.10">
    <property type="entry name" value="Mitochondrial carrier domain"/>
    <property type="match status" value="1"/>
</dbReference>
<evidence type="ECO:0000256" key="12">
    <source>
        <dbReference type="ARBA" id="ARBA00024143"/>
    </source>
</evidence>
<evidence type="ECO:0000256" key="8">
    <source>
        <dbReference type="ARBA" id="ARBA00022792"/>
    </source>
</evidence>
<keyword evidence="11 14" id="KW-0472">Membrane</keyword>
<dbReference type="GO" id="GO:0005743">
    <property type="term" value="C:mitochondrial inner membrane"/>
    <property type="evidence" value="ECO:0007669"/>
    <property type="project" value="UniProtKB-SubCell"/>
</dbReference>
<dbReference type="PANTHER" id="PTHR45635">
    <property type="entry name" value="ADP,ATP CARRIER PROTEIN 1-RELATED-RELATED"/>
    <property type="match status" value="1"/>
</dbReference>
<gene>
    <name evidence="17" type="ORF">RN001_013481</name>
</gene>
<keyword evidence="9" id="KW-1133">Transmembrane helix</keyword>
<evidence type="ECO:0000256" key="9">
    <source>
        <dbReference type="ARBA" id="ARBA00022989"/>
    </source>
</evidence>
<feature type="repeat" description="Solcar" evidence="14">
    <location>
        <begin position="222"/>
        <end position="307"/>
    </location>
</feature>
<comment type="subcellular location">
    <subcellularLocation>
        <location evidence="16">Membrane</location>
        <topology evidence="16">Multi-pass membrane protein</topology>
    </subcellularLocation>
    <subcellularLocation>
        <location evidence="1">Mitochondrion inner membrane</location>
        <topology evidence="1">Multi-pass membrane protein</topology>
    </subcellularLocation>
</comment>
<comment type="subunit">
    <text evidence="3 16">Monomer.</text>
</comment>
<dbReference type="SUPFAM" id="SSF103506">
    <property type="entry name" value="Mitochondrial carrier"/>
    <property type="match status" value="1"/>
</dbReference>
<reference evidence="18" key="1">
    <citation type="submission" date="2023-01" db="EMBL/GenBank/DDBJ databases">
        <title>Key to firefly adult light organ development and bioluminescence: homeobox transcription factors regulate luciferase expression and transportation to peroxisome.</title>
        <authorList>
            <person name="Fu X."/>
        </authorList>
    </citation>
    <scope>NUCLEOTIDE SEQUENCE [LARGE SCALE GENOMIC DNA]</scope>
</reference>
<name>A0AAN7P2I4_9COLE</name>
<comment type="function">
    <text evidence="13">ADP:ATP antiporter that mediates import of ADP into the mitochondrial matrix for ATP synthesis, and export of ATP out to fuel the cell. Cycles between the cytoplasmic-open state (c-state) and the matrix-open state (m-state): operates by the alternating access mechanism with a single substrate-binding site intermittently exposed to either the cytosolic (c-state) or matrix (m-state) side of the inner mitochondrial membrane.</text>
</comment>
<keyword evidence="4 15" id="KW-0813">Transport</keyword>
<dbReference type="PROSITE" id="PS50920">
    <property type="entry name" value="SOLCAR"/>
    <property type="match status" value="3"/>
</dbReference>
<dbReference type="PANTHER" id="PTHR45635:SF14">
    <property type="entry name" value="ADP_ATP TRANSLOCASE"/>
    <property type="match status" value="1"/>
</dbReference>
<feature type="repeat" description="Solcar" evidence="14">
    <location>
        <begin position="12"/>
        <end position="106"/>
    </location>
</feature>
<dbReference type="InterPro" id="IPR002113">
    <property type="entry name" value="ADT_euk_type"/>
</dbReference>
<evidence type="ECO:0000256" key="2">
    <source>
        <dbReference type="ARBA" id="ARBA00006375"/>
    </source>
</evidence>
<comment type="similarity">
    <text evidence="2 15">Belongs to the mitochondrial carrier (TC 2.A.29) family.</text>
</comment>
<keyword evidence="6 14" id="KW-0812">Transmembrane</keyword>
<comment type="caution">
    <text evidence="17">The sequence shown here is derived from an EMBL/GenBank/DDBJ whole genome shotgun (WGS) entry which is preliminary data.</text>
</comment>
<dbReference type="GO" id="GO:1990544">
    <property type="term" value="P:mitochondrial ATP transmembrane transport"/>
    <property type="evidence" value="ECO:0007669"/>
    <property type="project" value="InterPro"/>
</dbReference>
<keyword evidence="10" id="KW-0496">Mitochondrion</keyword>
<dbReference type="InterPro" id="IPR018108">
    <property type="entry name" value="MCP_transmembrane"/>
</dbReference>
<feature type="repeat" description="Solcar" evidence="14">
    <location>
        <begin position="116"/>
        <end position="208"/>
    </location>
</feature>
<dbReference type="Pfam" id="PF00153">
    <property type="entry name" value="Mito_carr"/>
    <property type="match status" value="3"/>
</dbReference>
<sequence>MFVKFMADNEFEKFLLNMLVTSATSTVAKTLTAPIERIKLILQNQDSQVQIVRGERQRYSGFVNCLLRIPKEQGFLSFWRGNGTNLIRYIPGQALNFSFNDLFKRHLHNISYGDEYKIFLSFISGACAGAVSILTVYPLKYCHTLLSVDTGALKSTVPREFHGLTDCCAKVVRADGVFGVYKGFSVAVVGSTLHKALYFGLFDSINQSYASYCNVKKVPLGVKFFIAQVVTNIAGLATYPFDTIGRRLMVESSQPFHFRNLHHPWNATKVIYQKEGFSSFYKGAFTNCLKGVCGALVLVFYEEIMYYTKSERIHVK</sequence>
<dbReference type="InterPro" id="IPR002067">
    <property type="entry name" value="MCP"/>
</dbReference>
<dbReference type="EMBL" id="JARPUR010000006">
    <property type="protein sequence ID" value="KAK4874121.1"/>
    <property type="molecule type" value="Genomic_DNA"/>
</dbReference>
<keyword evidence="5" id="KW-0050">Antiport</keyword>
<evidence type="ECO:0000256" key="16">
    <source>
        <dbReference type="RuleBase" id="RU368008"/>
    </source>
</evidence>
<evidence type="ECO:0000313" key="18">
    <source>
        <dbReference type="Proteomes" id="UP001353858"/>
    </source>
</evidence>
<evidence type="ECO:0000256" key="15">
    <source>
        <dbReference type="RuleBase" id="RU000488"/>
    </source>
</evidence>
<organism evidence="17 18">
    <name type="scientific">Aquatica leii</name>
    <dbReference type="NCBI Taxonomy" id="1421715"/>
    <lineage>
        <taxon>Eukaryota</taxon>
        <taxon>Metazoa</taxon>
        <taxon>Ecdysozoa</taxon>
        <taxon>Arthropoda</taxon>
        <taxon>Hexapoda</taxon>
        <taxon>Insecta</taxon>
        <taxon>Pterygota</taxon>
        <taxon>Neoptera</taxon>
        <taxon>Endopterygota</taxon>
        <taxon>Coleoptera</taxon>
        <taxon>Polyphaga</taxon>
        <taxon>Elateriformia</taxon>
        <taxon>Elateroidea</taxon>
        <taxon>Lampyridae</taxon>
        <taxon>Luciolinae</taxon>
        <taxon>Aquatica</taxon>
    </lineage>
</organism>
<evidence type="ECO:0000256" key="3">
    <source>
        <dbReference type="ARBA" id="ARBA00011245"/>
    </source>
</evidence>
<evidence type="ECO:0000313" key="17">
    <source>
        <dbReference type="EMBL" id="KAK4874121.1"/>
    </source>
</evidence>
<evidence type="ECO:0000256" key="6">
    <source>
        <dbReference type="ARBA" id="ARBA00022692"/>
    </source>
</evidence>
<dbReference type="InterPro" id="IPR023395">
    <property type="entry name" value="MCP_dom_sf"/>
</dbReference>
<dbReference type="GO" id="GO:0005471">
    <property type="term" value="F:ATP:ADP antiporter activity"/>
    <property type="evidence" value="ECO:0007669"/>
    <property type="project" value="UniProtKB-UniRule"/>
</dbReference>
<evidence type="ECO:0000256" key="14">
    <source>
        <dbReference type="PROSITE-ProRule" id="PRU00282"/>
    </source>
</evidence>
<evidence type="ECO:0000256" key="13">
    <source>
        <dbReference type="ARBA" id="ARBA00045250"/>
    </source>
</evidence>
<evidence type="ECO:0000256" key="10">
    <source>
        <dbReference type="ARBA" id="ARBA00023128"/>
    </source>
</evidence>
<keyword evidence="7" id="KW-0677">Repeat</keyword>
<accession>A0AAN7P2I4</accession>
<dbReference type="AlphaFoldDB" id="A0AAN7P2I4"/>